<evidence type="ECO:0000313" key="1">
    <source>
        <dbReference type="EMBL" id="KAJ7394812.1"/>
    </source>
</evidence>
<name>A0A9X0DBU5_9CNID</name>
<accession>A0A9X0DBU5</accession>
<reference evidence="1" key="1">
    <citation type="submission" date="2023-01" db="EMBL/GenBank/DDBJ databases">
        <title>Genome assembly of the deep-sea coral Lophelia pertusa.</title>
        <authorList>
            <person name="Herrera S."/>
            <person name="Cordes E."/>
        </authorList>
    </citation>
    <scope>NUCLEOTIDE SEQUENCE</scope>
    <source>
        <strain evidence="1">USNM1676648</strain>
        <tissue evidence="1">Polyp</tissue>
    </source>
</reference>
<keyword evidence="2" id="KW-1185">Reference proteome</keyword>
<organism evidence="1 2">
    <name type="scientific">Desmophyllum pertusum</name>
    <dbReference type="NCBI Taxonomy" id="174260"/>
    <lineage>
        <taxon>Eukaryota</taxon>
        <taxon>Metazoa</taxon>
        <taxon>Cnidaria</taxon>
        <taxon>Anthozoa</taxon>
        <taxon>Hexacorallia</taxon>
        <taxon>Scleractinia</taxon>
        <taxon>Caryophylliina</taxon>
        <taxon>Caryophylliidae</taxon>
        <taxon>Desmophyllum</taxon>
    </lineage>
</organism>
<dbReference type="Proteomes" id="UP001163046">
    <property type="component" value="Unassembled WGS sequence"/>
</dbReference>
<protein>
    <submittedName>
        <fullName evidence="1">Uncharacterized protein</fullName>
    </submittedName>
</protein>
<gene>
    <name evidence="1" type="ORF">OS493_000646</name>
</gene>
<sequence length="175" mass="19935">MGVQERTCNGITASSPHGDMQLISHANTFRGQLQIWWKLKFIKCSLCNFVFFELEELLHHNCQNAYGLAGSNILQEQSQNVLETTSGSGFSGSNILQEQSHNVLEMVSGSGENSCFLERWEDCYVRLLITTYADYKHLFAKGKMIMMDQILTPQLSQMGLHLSPKRRITNKKEEK</sequence>
<dbReference type="EMBL" id="MU825396">
    <property type="protein sequence ID" value="KAJ7394812.1"/>
    <property type="molecule type" value="Genomic_DNA"/>
</dbReference>
<evidence type="ECO:0000313" key="2">
    <source>
        <dbReference type="Proteomes" id="UP001163046"/>
    </source>
</evidence>
<comment type="caution">
    <text evidence="1">The sequence shown here is derived from an EMBL/GenBank/DDBJ whole genome shotgun (WGS) entry which is preliminary data.</text>
</comment>
<proteinExistence type="predicted"/>
<dbReference type="AlphaFoldDB" id="A0A9X0DBU5"/>